<keyword evidence="8 12" id="KW-0274">FAD</keyword>
<keyword evidence="14" id="KW-1185">Reference proteome</keyword>
<dbReference type="Proteomes" id="UP000275199">
    <property type="component" value="Unassembled WGS sequence"/>
</dbReference>
<evidence type="ECO:0000256" key="10">
    <source>
        <dbReference type="ARBA" id="ARBA00031306"/>
    </source>
</evidence>
<keyword evidence="6 12" id="KW-0808">Transferase</keyword>
<evidence type="ECO:0000256" key="9">
    <source>
        <dbReference type="ARBA" id="ARBA00022842"/>
    </source>
</evidence>
<dbReference type="EC" id="2.7.1.180" evidence="3 12"/>
<keyword evidence="9 12" id="KW-0460">Magnesium</keyword>
<accession>A0ABX9XCG8</accession>
<evidence type="ECO:0000256" key="11">
    <source>
        <dbReference type="ARBA" id="ARBA00048540"/>
    </source>
</evidence>
<dbReference type="Gene3D" id="3.10.520.10">
    <property type="entry name" value="ApbE-like domains"/>
    <property type="match status" value="1"/>
</dbReference>
<evidence type="ECO:0000313" key="14">
    <source>
        <dbReference type="Proteomes" id="UP000275199"/>
    </source>
</evidence>
<dbReference type="PIRSF" id="PIRSF006268">
    <property type="entry name" value="ApbE"/>
    <property type="match status" value="1"/>
</dbReference>
<evidence type="ECO:0000256" key="2">
    <source>
        <dbReference type="ARBA" id="ARBA00008282"/>
    </source>
</evidence>
<dbReference type="PANTHER" id="PTHR30040">
    <property type="entry name" value="THIAMINE BIOSYNTHESIS LIPOPROTEIN APBE"/>
    <property type="match status" value="1"/>
</dbReference>
<evidence type="ECO:0000256" key="4">
    <source>
        <dbReference type="ARBA" id="ARBA00016337"/>
    </source>
</evidence>
<keyword evidence="7 12" id="KW-0479">Metal-binding</keyword>
<evidence type="ECO:0000256" key="5">
    <source>
        <dbReference type="ARBA" id="ARBA00022630"/>
    </source>
</evidence>
<name>A0ABX9XCG8_9PSED</name>
<dbReference type="InterPro" id="IPR003374">
    <property type="entry name" value="ApbE-like_sf"/>
</dbReference>
<evidence type="ECO:0000256" key="3">
    <source>
        <dbReference type="ARBA" id="ARBA00011955"/>
    </source>
</evidence>
<comment type="similarity">
    <text evidence="2 12">Belongs to the ApbE family.</text>
</comment>
<dbReference type="SUPFAM" id="SSF143631">
    <property type="entry name" value="ApbE-like"/>
    <property type="match status" value="1"/>
</dbReference>
<sequence>MKTFTEHDSLQRYSLAGSTMGTRYTAVLYAASGFDSSAVTTDLQQAVDKVDQQMSTWKPDSELMRLNGADCGQWLAVSDELIWVLSSALLISKESEGAFEIGVGALVSACGFGPQAPSLNLPGRQAGAGDVLEIDPDNSRVRKHAPITLDLNGIAKGFAVDQLARCLDRHAIESYLVGIDGEMRASGVKADSRDWCVALEKPIKGRREVLGSLELSNTSIATSGDYRHWRERDGVVFSHTMDPKTGAPLASDLASVSVLCTSCMYADAWATALLVQGLERGRLMAKAQGLSAIFVVRDGAELREVTVGL</sequence>
<evidence type="ECO:0000256" key="8">
    <source>
        <dbReference type="ARBA" id="ARBA00022827"/>
    </source>
</evidence>
<evidence type="ECO:0000256" key="7">
    <source>
        <dbReference type="ARBA" id="ARBA00022723"/>
    </source>
</evidence>
<proteinExistence type="inferred from homology"/>
<dbReference type="Pfam" id="PF02424">
    <property type="entry name" value="ApbE"/>
    <property type="match status" value="1"/>
</dbReference>
<dbReference type="EMBL" id="RKKU01000049">
    <property type="protein sequence ID" value="ROZ80312.1"/>
    <property type="molecule type" value="Genomic_DNA"/>
</dbReference>
<comment type="caution">
    <text evidence="13">The sequence shown here is derived from an EMBL/GenBank/DDBJ whole genome shotgun (WGS) entry which is preliminary data.</text>
</comment>
<protein>
    <recommendedName>
        <fullName evidence="4 12">FAD:protein FMN transferase</fullName>
        <ecNumber evidence="3 12">2.7.1.180</ecNumber>
    </recommendedName>
    <alternativeName>
        <fullName evidence="10 12">Flavin transferase</fullName>
    </alternativeName>
</protein>
<comment type="cofactor">
    <cofactor evidence="1">
        <name>Mg(2+)</name>
        <dbReference type="ChEBI" id="CHEBI:18420"/>
    </cofactor>
</comment>
<dbReference type="InterPro" id="IPR024932">
    <property type="entry name" value="ApbE"/>
</dbReference>
<dbReference type="GO" id="GO:0016740">
    <property type="term" value="F:transferase activity"/>
    <property type="evidence" value="ECO:0007669"/>
    <property type="project" value="UniProtKB-KW"/>
</dbReference>
<comment type="catalytic activity">
    <reaction evidence="11 12">
        <text>L-threonyl-[protein] + FAD = FMN-L-threonyl-[protein] + AMP + H(+)</text>
        <dbReference type="Rhea" id="RHEA:36847"/>
        <dbReference type="Rhea" id="RHEA-COMP:11060"/>
        <dbReference type="Rhea" id="RHEA-COMP:11061"/>
        <dbReference type="ChEBI" id="CHEBI:15378"/>
        <dbReference type="ChEBI" id="CHEBI:30013"/>
        <dbReference type="ChEBI" id="CHEBI:57692"/>
        <dbReference type="ChEBI" id="CHEBI:74257"/>
        <dbReference type="ChEBI" id="CHEBI:456215"/>
        <dbReference type="EC" id="2.7.1.180"/>
    </reaction>
</comment>
<gene>
    <name evidence="13" type="ORF">EF096_19885</name>
</gene>
<dbReference type="RefSeq" id="WP_123891456.1">
    <property type="nucleotide sequence ID" value="NZ_JBPYCX010000001.1"/>
</dbReference>
<evidence type="ECO:0000256" key="12">
    <source>
        <dbReference type="PIRNR" id="PIRNR006268"/>
    </source>
</evidence>
<evidence type="ECO:0000256" key="1">
    <source>
        <dbReference type="ARBA" id="ARBA00001946"/>
    </source>
</evidence>
<evidence type="ECO:0000313" key="13">
    <source>
        <dbReference type="EMBL" id="ROZ80312.1"/>
    </source>
</evidence>
<reference evidence="13 14" key="1">
    <citation type="submission" date="2018-11" db="EMBL/GenBank/DDBJ databases">
        <authorList>
            <person name="Jang G.I."/>
            <person name="Hwang C.Y."/>
        </authorList>
    </citation>
    <scope>NUCLEOTIDE SEQUENCE [LARGE SCALE GENOMIC DNA]</scope>
    <source>
        <strain evidence="13 14">SSM26</strain>
    </source>
</reference>
<evidence type="ECO:0000256" key="6">
    <source>
        <dbReference type="ARBA" id="ARBA00022679"/>
    </source>
</evidence>
<organism evidence="13 14">
    <name type="scientific">Pseudomonas neustonica</name>
    <dbReference type="NCBI Taxonomy" id="2487346"/>
    <lineage>
        <taxon>Bacteria</taxon>
        <taxon>Pseudomonadati</taxon>
        <taxon>Pseudomonadota</taxon>
        <taxon>Gammaproteobacteria</taxon>
        <taxon>Pseudomonadales</taxon>
        <taxon>Pseudomonadaceae</taxon>
        <taxon>Pseudomonas</taxon>
    </lineage>
</organism>
<keyword evidence="5 12" id="KW-0285">Flavoprotein</keyword>
<dbReference type="PANTHER" id="PTHR30040:SF2">
    <property type="entry name" value="FAD:PROTEIN FMN TRANSFERASE"/>
    <property type="match status" value="1"/>
</dbReference>